<evidence type="ECO:0000313" key="1">
    <source>
        <dbReference type="EMBL" id="AXX62301.1"/>
    </source>
</evidence>
<dbReference type="EMBL" id="CP019291">
    <property type="protein sequence ID" value="AXX62301.1"/>
    <property type="molecule type" value="Genomic_DNA"/>
</dbReference>
<gene>
    <name evidence="1" type="ORF">FORC53_3962</name>
</gene>
<accession>A0AAN1PU09</accession>
<reference evidence="1 2" key="1">
    <citation type="submission" date="2017-01" db="EMBL/GenBank/DDBJ databases">
        <title>Complete Genome Sequence of Vibrio vulnificus FORC_053.</title>
        <authorList>
            <consortium name="Food-borne Pathogen Omics Research Center"/>
            <person name="Chung H.Y."/>
            <person name="Na E.J."/>
            <person name="Song J.S."/>
            <person name="Kim H."/>
            <person name="Lee J.-H."/>
            <person name="Ryu S."/>
            <person name="Choi S.H."/>
        </authorList>
    </citation>
    <scope>NUCLEOTIDE SEQUENCE [LARGE SCALE GENOMIC DNA]</scope>
    <source>
        <strain evidence="1 2">FORC_053</strain>
    </source>
</reference>
<dbReference type="AlphaFoldDB" id="A0AAN1PU09"/>
<evidence type="ECO:0000313" key="2">
    <source>
        <dbReference type="Proteomes" id="UP000263418"/>
    </source>
</evidence>
<protein>
    <submittedName>
        <fullName evidence="1">Uncharacterized protein</fullName>
    </submittedName>
</protein>
<proteinExistence type="predicted"/>
<dbReference type="Proteomes" id="UP000263418">
    <property type="component" value="Chromosome 2"/>
</dbReference>
<name>A0AAN1PU09_VIBVL</name>
<sequence length="124" mass="13892">MFTTRSPSMTFTPLLQYVWLCNTSPFSSIFESSLSRPRSILIPPEVHMESFVGTGVALTSDEYVCVGGVAESVALEFESEPPQPYKPNNAIDKTDNFSFMVSYLSYKIGWILWSNITLSMFVIA</sequence>
<organism evidence="1 2">
    <name type="scientific">Vibrio vulnificus</name>
    <dbReference type="NCBI Taxonomy" id="672"/>
    <lineage>
        <taxon>Bacteria</taxon>
        <taxon>Pseudomonadati</taxon>
        <taxon>Pseudomonadota</taxon>
        <taxon>Gammaproteobacteria</taxon>
        <taxon>Vibrionales</taxon>
        <taxon>Vibrionaceae</taxon>
        <taxon>Vibrio</taxon>
    </lineage>
</organism>